<evidence type="ECO:0000256" key="3">
    <source>
        <dbReference type="SAM" id="Coils"/>
    </source>
</evidence>
<feature type="domain" description="Methyl-accepting transducer" evidence="5">
    <location>
        <begin position="313"/>
        <end position="570"/>
    </location>
</feature>
<keyword evidence="7" id="KW-1185">Reference proteome</keyword>
<feature type="transmembrane region" description="Helical" evidence="4">
    <location>
        <begin position="202"/>
        <end position="221"/>
    </location>
</feature>
<proteinExistence type="predicted"/>
<dbReference type="Gene3D" id="1.10.287.950">
    <property type="entry name" value="Methyl-accepting chemotaxis protein"/>
    <property type="match status" value="1"/>
</dbReference>
<dbReference type="SUPFAM" id="SSF111126">
    <property type="entry name" value="Ligand-binding domain in the NO signalling and Golgi transport"/>
    <property type="match status" value="1"/>
</dbReference>
<keyword evidence="3" id="KW-0175">Coiled coil</keyword>
<reference evidence="6 7" key="1">
    <citation type="submission" date="2019-03" db="EMBL/GenBank/DDBJ databases">
        <title>Genomic Encyclopedia of Type Strains, Phase IV (KMG-IV): sequencing the most valuable type-strain genomes for metagenomic binning, comparative biology and taxonomic classification.</title>
        <authorList>
            <person name="Goeker M."/>
        </authorList>
    </citation>
    <scope>NUCLEOTIDE SEQUENCE [LARGE SCALE GENOMIC DNA]</scope>
    <source>
        <strain evidence="6 7">DSM 24455</strain>
    </source>
</reference>
<dbReference type="InterPro" id="IPR024096">
    <property type="entry name" value="NO_sig/Golgi_transp_ligand-bd"/>
</dbReference>
<accession>A0A4V3ETK6</accession>
<dbReference type="Pfam" id="PF07700">
    <property type="entry name" value="HNOB"/>
    <property type="match status" value="1"/>
</dbReference>
<comment type="caution">
    <text evidence="6">The sequence shown here is derived from an EMBL/GenBank/DDBJ whole genome shotgun (WGS) entry which is preliminary data.</text>
</comment>
<protein>
    <submittedName>
        <fullName evidence="6">Methyl-accepting chemotaxis protein</fullName>
    </submittedName>
</protein>
<dbReference type="InterPro" id="IPR004089">
    <property type="entry name" value="MCPsignal_dom"/>
</dbReference>
<dbReference type="EMBL" id="SOAZ01000004">
    <property type="protein sequence ID" value="TDT62432.1"/>
    <property type="molecule type" value="Genomic_DNA"/>
</dbReference>
<keyword evidence="4" id="KW-0812">Transmembrane</keyword>
<evidence type="ECO:0000256" key="4">
    <source>
        <dbReference type="SAM" id="Phobius"/>
    </source>
</evidence>
<dbReference type="PROSITE" id="PS50111">
    <property type="entry name" value="CHEMOTAXIS_TRANSDUC_2"/>
    <property type="match status" value="1"/>
</dbReference>
<dbReference type="GO" id="GO:0020037">
    <property type="term" value="F:heme binding"/>
    <property type="evidence" value="ECO:0007669"/>
    <property type="project" value="InterPro"/>
</dbReference>
<dbReference type="InterPro" id="IPR038158">
    <property type="entry name" value="H-NOX_domain_sf"/>
</dbReference>
<dbReference type="Pfam" id="PF00015">
    <property type="entry name" value="MCPsignal"/>
    <property type="match status" value="1"/>
</dbReference>
<dbReference type="Gene3D" id="3.90.1520.10">
    <property type="entry name" value="H-NOX domain"/>
    <property type="match status" value="1"/>
</dbReference>
<evidence type="ECO:0000256" key="2">
    <source>
        <dbReference type="PROSITE-ProRule" id="PRU00284"/>
    </source>
</evidence>
<sequence length="599" mass="67197">MKGTVVSTWIKTSRELHGDDVVNRALESVGFRRDKTFSPIEDIDDDKVDKIISFIANEKNIPLSKLWNQVGVGNIMTFSKDYPAFFKHDSLYGFLKSMYDVHVAIVKRIPGAKPPIVGLRPISKREAIFTYRSKRGMFDYLRGLLEGASKYYNERLEVEEISKNSDGMELKLTFEKDIYFKKRYRINKLMSFGFIKSVDIKIALMTFIVFGVLNFASIFFFKDYTAYISPLTAFLSALISSRVINRPLGFIVDEFKKINERNYAEDGEIVTGDNFENIYNMLKEYKKEVRSDFVGFKGLTDEMNTFSNTLNAIAEKMDSTSGEISGIVEQVAAAAMMQAEETEGSVALLNKNIESIKAVAKIEQNNKAKLENAVIKIDTSFDNVRDTADKLNDILNTFEMVKNSSIELQERARGITNIVSLVSNIAAQTNLLALNASIEAARAGEAGRGFAVVADEVRKLAEQSQSAVDDINRSLTSFIGEIEEVVNNVGTQFEVLQNENVRLSNAIAYTSEAKDKIKQVAEKMIEASERLQSETQSIASVYGKLESLAAIAEENSASSSEVSASVTRYTEEIKNLTNSISQFKKLTEQFKEEISIYRI</sequence>
<dbReference type="OrthoDB" id="1660488at2"/>
<dbReference type="AlphaFoldDB" id="A0A4V3ETK6"/>
<evidence type="ECO:0000313" key="6">
    <source>
        <dbReference type="EMBL" id="TDT62432.1"/>
    </source>
</evidence>
<dbReference type="GO" id="GO:0007165">
    <property type="term" value="P:signal transduction"/>
    <property type="evidence" value="ECO:0007669"/>
    <property type="project" value="UniProtKB-KW"/>
</dbReference>
<keyword evidence="4" id="KW-0472">Membrane</keyword>
<evidence type="ECO:0000259" key="5">
    <source>
        <dbReference type="PROSITE" id="PS50111"/>
    </source>
</evidence>
<feature type="coiled-coil region" evidence="3">
    <location>
        <begin position="566"/>
        <end position="593"/>
    </location>
</feature>
<dbReference type="PANTHER" id="PTHR32089">
    <property type="entry name" value="METHYL-ACCEPTING CHEMOTAXIS PROTEIN MCPB"/>
    <property type="match status" value="1"/>
</dbReference>
<dbReference type="InterPro" id="IPR011644">
    <property type="entry name" value="Heme_NO-bd"/>
</dbReference>
<keyword evidence="4" id="KW-1133">Transmembrane helix</keyword>
<evidence type="ECO:0000256" key="1">
    <source>
        <dbReference type="ARBA" id="ARBA00023224"/>
    </source>
</evidence>
<organism evidence="6 7">
    <name type="scientific">Fonticella tunisiensis</name>
    <dbReference type="NCBI Taxonomy" id="1096341"/>
    <lineage>
        <taxon>Bacteria</taxon>
        <taxon>Bacillati</taxon>
        <taxon>Bacillota</taxon>
        <taxon>Clostridia</taxon>
        <taxon>Eubacteriales</taxon>
        <taxon>Clostridiaceae</taxon>
        <taxon>Fonticella</taxon>
    </lineage>
</organism>
<dbReference type="PANTHER" id="PTHR32089:SF112">
    <property type="entry name" value="LYSOZYME-LIKE PROTEIN-RELATED"/>
    <property type="match status" value="1"/>
</dbReference>
<name>A0A4V3ETK6_9CLOT</name>
<evidence type="ECO:0000313" key="7">
    <source>
        <dbReference type="Proteomes" id="UP000295325"/>
    </source>
</evidence>
<dbReference type="Proteomes" id="UP000295325">
    <property type="component" value="Unassembled WGS sequence"/>
</dbReference>
<dbReference type="RefSeq" id="WP_133627429.1">
    <property type="nucleotide sequence ID" value="NZ_SOAZ01000004.1"/>
</dbReference>
<dbReference type="GO" id="GO:0016020">
    <property type="term" value="C:membrane"/>
    <property type="evidence" value="ECO:0007669"/>
    <property type="project" value="InterPro"/>
</dbReference>
<gene>
    <name evidence="6" type="ORF">EDD71_104164</name>
</gene>
<dbReference type="SUPFAM" id="SSF58104">
    <property type="entry name" value="Methyl-accepting chemotaxis protein (MCP) signaling domain"/>
    <property type="match status" value="1"/>
</dbReference>
<keyword evidence="1 2" id="KW-0807">Transducer</keyword>
<dbReference type="SMART" id="SM00283">
    <property type="entry name" value="MA"/>
    <property type="match status" value="1"/>
</dbReference>